<keyword evidence="2" id="KW-0012">Acyltransferase</keyword>
<evidence type="ECO:0000313" key="6">
    <source>
        <dbReference type="Proteomes" id="UP001596523"/>
    </source>
</evidence>
<dbReference type="InterPro" id="IPR016181">
    <property type="entry name" value="Acyl_CoA_acyltransferase"/>
</dbReference>
<organism evidence="5 6">
    <name type="scientific">Streptomyces monticola</name>
    <dbReference type="NCBI Taxonomy" id="2666263"/>
    <lineage>
        <taxon>Bacteria</taxon>
        <taxon>Bacillati</taxon>
        <taxon>Actinomycetota</taxon>
        <taxon>Actinomycetes</taxon>
        <taxon>Kitasatosporales</taxon>
        <taxon>Streptomycetaceae</taxon>
        <taxon>Streptomyces</taxon>
    </lineage>
</organism>
<dbReference type="InterPro" id="IPR050832">
    <property type="entry name" value="Bact_Acetyltransf"/>
</dbReference>
<feature type="compositionally biased region" description="Pro residues" evidence="3">
    <location>
        <begin position="7"/>
        <end position="33"/>
    </location>
</feature>
<evidence type="ECO:0000256" key="3">
    <source>
        <dbReference type="SAM" id="MobiDB-lite"/>
    </source>
</evidence>
<feature type="region of interest" description="Disordered" evidence="3">
    <location>
        <begin position="1"/>
        <end position="36"/>
    </location>
</feature>
<gene>
    <name evidence="5" type="ORF">ACFQVC_08845</name>
</gene>
<keyword evidence="1" id="KW-0808">Transferase</keyword>
<dbReference type="Pfam" id="PF00583">
    <property type="entry name" value="Acetyltransf_1"/>
    <property type="match status" value="1"/>
</dbReference>
<evidence type="ECO:0000313" key="5">
    <source>
        <dbReference type="EMBL" id="MFC7304314.1"/>
    </source>
</evidence>
<dbReference type="RefSeq" id="WP_381828580.1">
    <property type="nucleotide sequence ID" value="NZ_JBHTCF010000003.1"/>
</dbReference>
<evidence type="ECO:0000256" key="2">
    <source>
        <dbReference type="ARBA" id="ARBA00023315"/>
    </source>
</evidence>
<accession>A0ABW2JE44</accession>
<dbReference type="Gene3D" id="3.40.630.30">
    <property type="match status" value="1"/>
</dbReference>
<evidence type="ECO:0000259" key="4">
    <source>
        <dbReference type="PROSITE" id="PS51186"/>
    </source>
</evidence>
<feature type="domain" description="N-acetyltransferase" evidence="4">
    <location>
        <begin position="194"/>
        <end position="340"/>
    </location>
</feature>
<sequence length="340" mass="37103">MTAPSTPGTPPPGPPPSGPPPSTPSPGSAPPPGLTVRPAVFGDAQAVCALINEVDLLETGRADTEPAEIQGDLKHPEVDLERDSWLLYDGGRLIAYGLVWDDSGGERIDMDHYTLPGHTQGVRYLFDLMEARAGERAAANGAARAVIHLHLNAAPTVDLDVLRARGWHPVRRYNVMDRHIAPADDPLPPPPAGVRLRTCLEEPDRRRAHALLQESFADHFDFQARTYEQWLHDIDGDRVDWTLIWIAAVAGLGDAAVLRTHNDRPSMAWISNIGVLREARGRGLGSYLLRHAFGHHAALGRHRIGLGVDTDNSSGALALYERHGLTLDYAVSTWELTRPV</sequence>
<keyword evidence="6" id="KW-1185">Reference proteome</keyword>
<proteinExistence type="predicted"/>
<dbReference type="EMBL" id="JBHTCF010000003">
    <property type="protein sequence ID" value="MFC7304314.1"/>
    <property type="molecule type" value="Genomic_DNA"/>
</dbReference>
<dbReference type="InterPro" id="IPR000182">
    <property type="entry name" value="GNAT_dom"/>
</dbReference>
<reference evidence="6" key="1">
    <citation type="journal article" date="2019" name="Int. J. Syst. Evol. Microbiol.">
        <title>The Global Catalogue of Microorganisms (GCM) 10K type strain sequencing project: providing services to taxonomists for standard genome sequencing and annotation.</title>
        <authorList>
            <consortium name="The Broad Institute Genomics Platform"/>
            <consortium name="The Broad Institute Genome Sequencing Center for Infectious Disease"/>
            <person name="Wu L."/>
            <person name="Ma J."/>
        </authorList>
    </citation>
    <scope>NUCLEOTIDE SEQUENCE [LARGE SCALE GENOMIC DNA]</scope>
    <source>
        <strain evidence="6">SYNS20</strain>
    </source>
</reference>
<evidence type="ECO:0000256" key="1">
    <source>
        <dbReference type="ARBA" id="ARBA00022679"/>
    </source>
</evidence>
<dbReference type="PANTHER" id="PTHR43877">
    <property type="entry name" value="AMINOALKYLPHOSPHONATE N-ACETYLTRANSFERASE-RELATED-RELATED"/>
    <property type="match status" value="1"/>
</dbReference>
<comment type="caution">
    <text evidence="5">The sequence shown here is derived from an EMBL/GenBank/DDBJ whole genome shotgun (WGS) entry which is preliminary data.</text>
</comment>
<dbReference type="CDD" id="cd04301">
    <property type="entry name" value="NAT_SF"/>
    <property type="match status" value="1"/>
</dbReference>
<dbReference type="Proteomes" id="UP001596523">
    <property type="component" value="Unassembled WGS sequence"/>
</dbReference>
<protein>
    <submittedName>
        <fullName evidence="5">GNAT family N-acetyltransferase</fullName>
    </submittedName>
</protein>
<name>A0ABW2JE44_9ACTN</name>
<dbReference type="PROSITE" id="PS51186">
    <property type="entry name" value="GNAT"/>
    <property type="match status" value="1"/>
</dbReference>
<dbReference type="SUPFAM" id="SSF55729">
    <property type="entry name" value="Acyl-CoA N-acyltransferases (Nat)"/>
    <property type="match status" value="2"/>
</dbReference>